<dbReference type="InterPro" id="IPR036875">
    <property type="entry name" value="Znf_CCHC_sf"/>
</dbReference>
<feature type="region of interest" description="Disordered" evidence="2">
    <location>
        <begin position="44"/>
        <end position="76"/>
    </location>
</feature>
<comment type="caution">
    <text evidence="4">The sequence shown here is derived from an EMBL/GenBank/DDBJ whole genome shotgun (WGS) entry which is preliminary data.</text>
</comment>
<dbReference type="SUPFAM" id="SSF57756">
    <property type="entry name" value="Retrovirus zinc finger-like domains"/>
    <property type="match status" value="1"/>
</dbReference>
<dbReference type="GO" id="GO:0003676">
    <property type="term" value="F:nucleic acid binding"/>
    <property type="evidence" value="ECO:0007669"/>
    <property type="project" value="InterPro"/>
</dbReference>
<evidence type="ECO:0000259" key="3">
    <source>
        <dbReference type="PROSITE" id="PS50158"/>
    </source>
</evidence>
<name>A0A5C6PF36_9TELE</name>
<dbReference type="Proteomes" id="UP000324091">
    <property type="component" value="Chromosome 12"/>
</dbReference>
<keyword evidence="1" id="KW-0479">Metal-binding</keyword>
<dbReference type="EMBL" id="RHFK02000004">
    <property type="protein sequence ID" value="TWW77619.1"/>
    <property type="molecule type" value="Genomic_DNA"/>
</dbReference>
<feature type="compositionally biased region" description="Polar residues" evidence="2">
    <location>
        <begin position="63"/>
        <end position="73"/>
    </location>
</feature>
<dbReference type="GO" id="GO:0008270">
    <property type="term" value="F:zinc ion binding"/>
    <property type="evidence" value="ECO:0007669"/>
    <property type="project" value="UniProtKB-KW"/>
</dbReference>
<reference evidence="4 5" key="1">
    <citation type="submission" date="2019-04" db="EMBL/GenBank/DDBJ databases">
        <title>Chromosome genome assembly for Takifugu flavidus.</title>
        <authorList>
            <person name="Xiao S."/>
        </authorList>
    </citation>
    <scope>NUCLEOTIDE SEQUENCE [LARGE SCALE GENOMIC DNA]</scope>
    <source>
        <strain evidence="4">HTHZ2018</strain>
        <tissue evidence="4">Muscle</tissue>
    </source>
</reference>
<dbReference type="Gene3D" id="3.60.10.10">
    <property type="entry name" value="Endonuclease/exonuclease/phosphatase"/>
    <property type="match status" value="1"/>
</dbReference>
<dbReference type="Pfam" id="PF00098">
    <property type="entry name" value="zf-CCHC"/>
    <property type="match status" value="1"/>
</dbReference>
<keyword evidence="5" id="KW-1185">Reference proteome</keyword>
<dbReference type="InterPro" id="IPR036691">
    <property type="entry name" value="Endo/exonu/phosph_ase_sf"/>
</dbReference>
<evidence type="ECO:0000313" key="5">
    <source>
        <dbReference type="Proteomes" id="UP000324091"/>
    </source>
</evidence>
<dbReference type="Gene3D" id="4.10.60.10">
    <property type="entry name" value="Zinc finger, CCHC-type"/>
    <property type="match status" value="1"/>
</dbReference>
<organism evidence="4 5">
    <name type="scientific">Takifugu flavidus</name>
    <name type="common">sansaifugu</name>
    <dbReference type="NCBI Taxonomy" id="433684"/>
    <lineage>
        <taxon>Eukaryota</taxon>
        <taxon>Metazoa</taxon>
        <taxon>Chordata</taxon>
        <taxon>Craniata</taxon>
        <taxon>Vertebrata</taxon>
        <taxon>Euteleostomi</taxon>
        <taxon>Actinopterygii</taxon>
        <taxon>Neopterygii</taxon>
        <taxon>Teleostei</taxon>
        <taxon>Neoteleostei</taxon>
        <taxon>Acanthomorphata</taxon>
        <taxon>Eupercaria</taxon>
        <taxon>Tetraodontiformes</taxon>
        <taxon>Tetradontoidea</taxon>
        <taxon>Tetraodontidae</taxon>
        <taxon>Takifugu</taxon>
    </lineage>
</organism>
<dbReference type="SUPFAM" id="SSF56219">
    <property type="entry name" value="DNase I-like"/>
    <property type="match status" value="1"/>
</dbReference>
<gene>
    <name evidence="4" type="ORF">D4764_12G0010090</name>
</gene>
<evidence type="ECO:0000313" key="4">
    <source>
        <dbReference type="EMBL" id="TWW77619.1"/>
    </source>
</evidence>
<sequence length="490" mass="55449">MALRFRVDDFDYTVFVTTDSLKCFGCGEEGHVIRSCPNGAEAHRPADLPALDATPHAHDGDSKSAQNAQSDAGTTVELEEPAELQGDHLGDHLDLQSESLTRELVEQTTTRMTETVLDMGDVGVEENSLNVSIKRNNTDTKVKNDKTRAWEEFGEAMANDFRTASKRFWTTIRHLTRLYRERTARIRGPGTPYSQRVWGAGPPDTSHPLPVRSVSEFGPHCWQLVLLNEVEKVVTSCNNDEFLFLGGNFNCTENPLLDRNHPEPHMPSKSTLTKVVQARELCDMWRYFHLGQRQFTWTHSRGNQLSLASYSSTQQWWDVGKIHIKQFCLQYTLIASRDMARSMRDLEREVGALVCSRFQHIAQIDAPSPFFFGPECKNGQRRMMHSLRANNGQVLDDPIEIRQRVVMYYWDLYRMECQEQPEVEQSFLKGLPQVGEEYNRELDAPLSAEELTAALHGVAGGKGVDGLPSELYRPSGLFSVRTYCVSSGTV</sequence>
<dbReference type="InterPro" id="IPR001878">
    <property type="entry name" value="Znf_CCHC"/>
</dbReference>
<keyword evidence="1" id="KW-0862">Zinc</keyword>
<protein>
    <submittedName>
        <fullName evidence="4">Transposon TX1 uncharacterized 149 kDa protein ORF 2</fullName>
    </submittedName>
</protein>
<evidence type="ECO:0000256" key="1">
    <source>
        <dbReference type="PROSITE-ProRule" id="PRU00047"/>
    </source>
</evidence>
<accession>A0A5C6PF36</accession>
<dbReference type="SMART" id="SM00343">
    <property type="entry name" value="ZnF_C2HC"/>
    <property type="match status" value="1"/>
</dbReference>
<keyword evidence="1" id="KW-0863">Zinc-finger</keyword>
<dbReference type="PROSITE" id="PS50158">
    <property type="entry name" value="ZF_CCHC"/>
    <property type="match status" value="1"/>
</dbReference>
<dbReference type="AlphaFoldDB" id="A0A5C6PF36"/>
<proteinExistence type="predicted"/>
<feature type="domain" description="CCHC-type" evidence="3">
    <location>
        <begin position="22"/>
        <end position="38"/>
    </location>
</feature>
<evidence type="ECO:0000256" key="2">
    <source>
        <dbReference type="SAM" id="MobiDB-lite"/>
    </source>
</evidence>